<organism evidence="1">
    <name type="scientific">Lepeophtheirus salmonis</name>
    <name type="common">Salmon louse</name>
    <name type="synonym">Caligus salmonis</name>
    <dbReference type="NCBI Taxonomy" id="72036"/>
    <lineage>
        <taxon>Eukaryota</taxon>
        <taxon>Metazoa</taxon>
        <taxon>Ecdysozoa</taxon>
        <taxon>Arthropoda</taxon>
        <taxon>Crustacea</taxon>
        <taxon>Multicrustacea</taxon>
        <taxon>Hexanauplia</taxon>
        <taxon>Copepoda</taxon>
        <taxon>Siphonostomatoida</taxon>
        <taxon>Caligidae</taxon>
        <taxon>Lepeophtheirus</taxon>
    </lineage>
</organism>
<accession>A0A0K2TEX4</accession>
<reference evidence="1" key="1">
    <citation type="submission" date="2014-05" db="EMBL/GenBank/DDBJ databases">
        <authorList>
            <person name="Chronopoulou M."/>
        </authorList>
    </citation>
    <scope>NUCLEOTIDE SEQUENCE</scope>
    <source>
        <tissue evidence="1">Whole organism</tissue>
    </source>
</reference>
<name>A0A0K2TEX4_LEPSM</name>
<dbReference type="EMBL" id="HACA01006645">
    <property type="protein sequence ID" value="CDW24006.1"/>
    <property type="molecule type" value="Transcribed_RNA"/>
</dbReference>
<proteinExistence type="predicted"/>
<sequence>MERAIQRSIFLFT</sequence>
<protein>
    <submittedName>
        <fullName evidence="1">Uncharacterized protein</fullName>
    </submittedName>
</protein>
<evidence type="ECO:0000313" key="1">
    <source>
        <dbReference type="EMBL" id="CDW24006.1"/>
    </source>
</evidence>